<evidence type="ECO:0000259" key="1">
    <source>
        <dbReference type="Pfam" id="PF06985"/>
    </source>
</evidence>
<accession>A0A8H7T3X7</accession>
<comment type="caution">
    <text evidence="2">The sequence shown here is derived from an EMBL/GenBank/DDBJ whole genome shotgun (WGS) entry which is preliminary data.</text>
</comment>
<dbReference type="InterPro" id="IPR010730">
    <property type="entry name" value="HET"/>
</dbReference>
<dbReference type="Pfam" id="PF06985">
    <property type="entry name" value="HET"/>
    <property type="match status" value="1"/>
</dbReference>
<dbReference type="InterPro" id="IPR052895">
    <property type="entry name" value="HetReg/Transcr_Mod"/>
</dbReference>
<feature type="domain" description="Heterokaryon incompatibility" evidence="1">
    <location>
        <begin position="57"/>
        <end position="213"/>
    </location>
</feature>
<proteinExistence type="predicted"/>
<dbReference type="PANTHER" id="PTHR24148">
    <property type="entry name" value="ANKYRIN REPEAT DOMAIN-CONTAINING PROTEIN 39 HOMOLOG-RELATED"/>
    <property type="match status" value="1"/>
</dbReference>
<name>A0A8H7T3X7_9HELO</name>
<keyword evidence="3" id="KW-1185">Reference proteome</keyword>
<dbReference type="Pfam" id="PF26639">
    <property type="entry name" value="Het-6_barrel"/>
    <property type="match status" value="1"/>
</dbReference>
<dbReference type="Proteomes" id="UP000664132">
    <property type="component" value="Unassembled WGS sequence"/>
</dbReference>
<dbReference type="PANTHER" id="PTHR24148:SF64">
    <property type="entry name" value="HETEROKARYON INCOMPATIBILITY DOMAIN-CONTAINING PROTEIN"/>
    <property type="match status" value="1"/>
</dbReference>
<reference evidence="2" key="1">
    <citation type="submission" date="2021-02" db="EMBL/GenBank/DDBJ databases">
        <title>Genome sequence Cadophora malorum strain M34.</title>
        <authorList>
            <person name="Stefanovic E."/>
            <person name="Vu D."/>
            <person name="Scully C."/>
            <person name="Dijksterhuis J."/>
            <person name="Roader J."/>
            <person name="Houbraken J."/>
        </authorList>
    </citation>
    <scope>NUCLEOTIDE SEQUENCE</scope>
    <source>
        <strain evidence="2">M34</strain>
    </source>
</reference>
<dbReference type="AlphaFoldDB" id="A0A8H7T3X7"/>
<organism evidence="2 3">
    <name type="scientific">Cadophora malorum</name>
    <dbReference type="NCBI Taxonomy" id="108018"/>
    <lineage>
        <taxon>Eukaryota</taxon>
        <taxon>Fungi</taxon>
        <taxon>Dikarya</taxon>
        <taxon>Ascomycota</taxon>
        <taxon>Pezizomycotina</taxon>
        <taxon>Leotiomycetes</taxon>
        <taxon>Helotiales</taxon>
        <taxon>Ploettnerulaceae</taxon>
        <taxon>Cadophora</taxon>
    </lineage>
</organism>
<gene>
    <name evidence="2" type="ORF">IFR04_015095</name>
</gene>
<sequence>MADSHDAESADGGIYRPLGPNQIRLLTLLPDASDEKSIRCTLEEVSLDRDEQPFPSYKALSYTWGSAKDLLDITVNGLPLKATSNLKAALENFRDSEYAQSTITLWVDAICINQKDAIEKSTQVRLMREIFSQAEETWIWLGPEAHGSVNGIMLIMDLHATYLQSCQTADKHRETADKATWEAIEFDDRLDELVAIDCIFARNYWYRVWVVQEIAASRQILIFCGMQTLSWESILFAAYILNYRVDTRVLVHEYHKCNATKRDNPGTTQGLQSGIQRIMSIESSRDDIQQGKTGQRDSLLLVLSNHRFTEASDRRDKFIALVGLVKNKEGDSLAILPNIYHKERTVSDVYRSAVQTLVLQLKETEQHIKPLDFLDWAGQSSIKDLPSWVPDWSCTKRRAVPLLYWQIGSQRHPDLVQIDASSHYQSPRFEIQDRRGALVAKGFVLDCIGEPTSTQRLLVEDSTILDTPEEKCRYPTGDDISNVIWRTLVLDRCHTDGLKAPSEWGDIFYRHIARIPESSGPETLTRNIYEQWYEQNKYFKVCGVTVEHIALLRQRGSPGPKDDTRALAHFKSAFVTAVGHRKLASTERGYVCLVPQNALPGDLVVVLADCSAPIILRKWPWSQCFEFLGTAYVHGIMYGEAVRNPENLFTRDFEIR</sequence>
<protein>
    <recommendedName>
        <fullName evidence="1">Heterokaryon incompatibility domain-containing protein</fullName>
    </recommendedName>
</protein>
<dbReference type="EMBL" id="JAFJYH010000441">
    <property type="protein sequence ID" value="KAG4411771.1"/>
    <property type="molecule type" value="Genomic_DNA"/>
</dbReference>
<evidence type="ECO:0000313" key="3">
    <source>
        <dbReference type="Proteomes" id="UP000664132"/>
    </source>
</evidence>
<evidence type="ECO:0000313" key="2">
    <source>
        <dbReference type="EMBL" id="KAG4411771.1"/>
    </source>
</evidence>
<dbReference type="OrthoDB" id="2157530at2759"/>